<dbReference type="RefSeq" id="WP_115329185.1">
    <property type="nucleotide sequence ID" value="NZ_JACKST010000143.1"/>
</dbReference>
<evidence type="ECO:0000313" key="2">
    <source>
        <dbReference type="Proteomes" id="UP000254291"/>
    </source>
</evidence>
<gene>
    <name evidence="1" type="ORF">NCTC10742_05914</name>
</gene>
<dbReference type="Proteomes" id="UP000254291">
    <property type="component" value="Unassembled WGS sequence"/>
</dbReference>
<reference evidence="1 2" key="1">
    <citation type="submission" date="2018-06" db="EMBL/GenBank/DDBJ databases">
        <authorList>
            <consortium name="Pathogen Informatics"/>
            <person name="Doyle S."/>
        </authorList>
    </citation>
    <scope>NUCLEOTIDE SEQUENCE [LARGE SCALE GENOMIC DNA]</scope>
    <source>
        <strain evidence="1 2">NCTC10742</strain>
    </source>
</reference>
<evidence type="ECO:0000313" key="1">
    <source>
        <dbReference type="EMBL" id="SUE32551.1"/>
    </source>
</evidence>
<organism evidence="1 2">
    <name type="scientific">Mycolicibacterium gilvum</name>
    <dbReference type="NCBI Taxonomy" id="1804"/>
    <lineage>
        <taxon>Bacteria</taxon>
        <taxon>Bacillati</taxon>
        <taxon>Actinomycetota</taxon>
        <taxon>Actinomycetes</taxon>
        <taxon>Mycobacteriales</taxon>
        <taxon>Mycobacteriaceae</taxon>
        <taxon>Mycolicibacterium</taxon>
    </lineage>
</organism>
<sequence length="202" mass="21769">MGSLLEYVAYDMPSELGAAVRATATAAMDNAFDEVLPQGVTPIPQVFVFDRFGEQQLVGHIICRGYERGSDAAQAVAHLGRIAAAVAGTDLLVTWEETDLDGPSPAAPAFAILEAAFDYHALTLVPFYQRRVGRALDGQARVEVIRDRPTDTYGGAALPSSVHSLLHLWRTCLATYDWDYSQQVVADAVQAGYDIALSTPRG</sequence>
<dbReference type="EMBL" id="UGQM01000004">
    <property type="protein sequence ID" value="SUE32551.1"/>
    <property type="molecule type" value="Genomic_DNA"/>
</dbReference>
<accession>A0A379MLQ7</accession>
<name>A0A379MLQ7_9MYCO</name>
<proteinExistence type="predicted"/>
<dbReference type="AlphaFoldDB" id="A0A379MLQ7"/>
<protein>
    <submittedName>
        <fullName evidence="1">Uncharacterized protein</fullName>
    </submittedName>
</protein>